<evidence type="ECO:0000313" key="3">
    <source>
        <dbReference type="Proteomes" id="UP000727407"/>
    </source>
</evidence>
<name>A0A8J4WXW9_CLAMG</name>
<keyword evidence="3" id="KW-1185">Reference proteome</keyword>
<organism evidence="2 3">
    <name type="scientific">Clarias magur</name>
    <name type="common">Asian catfish</name>
    <name type="synonym">Macropteronotus magur</name>
    <dbReference type="NCBI Taxonomy" id="1594786"/>
    <lineage>
        <taxon>Eukaryota</taxon>
        <taxon>Metazoa</taxon>
        <taxon>Chordata</taxon>
        <taxon>Craniata</taxon>
        <taxon>Vertebrata</taxon>
        <taxon>Euteleostomi</taxon>
        <taxon>Actinopterygii</taxon>
        <taxon>Neopterygii</taxon>
        <taxon>Teleostei</taxon>
        <taxon>Ostariophysi</taxon>
        <taxon>Siluriformes</taxon>
        <taxon>Clariidae</taxon>
        <taxon>Clarias</taxon>
    </lineage>
</organism>
<comment type="caution">
    <text evidence="2">The sequence shown here is derived from an EMBL/GenBank/DDBJ whole genome shotgun (WGS) entry which is preliminary data.</text>
</comment>
<dbReference type="AlphaFoldDB" id="A0A8J4WXW9"/>
<dbReference type="EMBL" id="QNUK01000318">
    <property type="protein sequence ID" value="KAF5895547.1"/>
    <property type="molecule type" value="Genomic_DNA"/>
</dbReference>
<reference evidence="2" key="1">
    <citation type="submission" date="2020-07" db="EMBL/GenBank/DDBJ databases">
        <title>Clarias magur genome sequencing, assembly and annotation.</title>
        <authorList>
            <person name="Kushwaha B."/>
            <person name="Kumar R."/>
            <person name="Das P."/>
            <person name="Joshi C.G."/>
            <person name="Kumar D."/>
            <person name="Nagpure N.S."/>
            <person name="Pandey M."/>
            <person name="Agarwal S."/>
            <person name="Srivastava S."/>
            <person name="Singh M."/>
            <person name="Sahoo L."/>
            <person name="Jayasankar P."/>
            <person name="Meher P.K."/>
            <person name="Koringa P.G."/>
            <person name="Iquebal M.A."/>
            <person name="Das S.P."/>
            <person name="Bit A."/>
            <person name="Patnaik S."/>
            <person name="Patel N."/>
            <person name="Shah T.M."/>
            <person name="Hinsu A."/>
            <person name="Jena J.K."/>
        </authorList>
    </citation>
    <scope>NUCLEOTIDE SEQUENCE</scope>
    <source>
        <strain evidence="2">CIFAMagur01</strain>
        <tissue evidence="2">Testis</tissue>
    </source>
</reference>
<evidence type="ECO:0000313" key="2">
    <source>
        <dbReference type="EMBL" id="KAF5895547.1"/>
    </source>
</evidence>
<accession>A0A8J4WXW9</accession>
<sequence>MKVLGKASQPAPAFYHMAGYQGLRADKLRRHGGTGVLLEPSGPGVPGRYLGTGHPRQEWRGRR</sequence>
<evidence type="ECO:0000256" key="1">
    <source>
        <dbReference type="SAM" id="MobiDB-lite"/>
    </source>
</evidence>
<proteinExistence type="predicted"/>
<protein>
    <submittedName>
        <fullName evidence="2">Delta-sarcoglycan isoform X1</fullName>
    </submittedName>
</protein>
<feature type="region of interest" description="Disordered" evidence="1">
    <location>
        <begin position="33"/>
        <end position="63"/>
    </location>
</feature>
<feature type="non-terminal residue" evidence="2">
    <location>
        <position position="63"/>
    </location>
</feature>
<gene>
    <name evidence="2" type="primary">sgcd</name>
    <name evidence="2" type="ORF">DAT39_014751</name>
</gene>
<dbReference type="Proteomes" id="UP000727407">
    <property type="component" value="Unassembled WGS sequence"/>
</dbReference>